<evidence type="ECO:0008006" key="4">
    <source>
        <dbReference type="Google" id="ProtNLM"/>
    </source>
</evidence>
<dbReference type="AlphaFoldDB" id="A0AAV1TRC9"/>
<name>A0AAV1TRC9_9STRA</name>
<feature type="region of interest" description="Disordered" evidence="1">
    <location>
        <begin position="188"/>
        <end position="219"/>
    </location>
</feature>
<feature type="compositionally biased region" description="Polar residues" evidence="1">
    <location>
        <begin position="196"/>
        <end position="212"/>
    </location>
</feature>
<sequence>MVATTETLQDGGNNTQRNRVSAMTGLKKFCGKDRDEDRARSWTSKVKSASLRDQAPDEEKCLVFGDLLTGPARNWYNQLGRSTRKKWQRLLNEFIVQYEEQGVSLARQSYLARNRSDENPQEYLHRPNVAARQAKIVIGDERMATSDIRREHVEHFIATLDDRDLAKQLTLLRLANVNELDETLRACQKKKRRQLKTSTGSNEFHQRANASPNPMPFKNSRAVRAICRRIESSGSELDSIDSDEDKNRRRVCVTTTSGQERSDKDHRTWQKNTGEEDRRDRGGK</sequence>
<proteinExistence type="predicted"/>
<accession>A0AAV1TRC9</accession>
<feature type="region of interest" description="Disordered" evidence="1">
    <location>
        <begin position="1"/>
        <end position="20"/>
    </location>
</feature>
<dbReference type="EMBL" id="CAKLBY020000078">
    <property type="protein sequence ID" value="CAK7924916.1"/>
    <property type="molecule type" value="Genomic_DNA"/>
</dbReference>
<feature type="region of interest" description="Disordered" evidence="1">
    <location>
        <begin position="234"/>
        <end position="284"/>
    </location>
</feature>
<feature type="compositionally biased region" description="Basic and acidic residues" evidence="1">
    <location>
        <begin position="260"/>
        <end position="284"/>
    </location>
</feature>
<reference evidence="2" key="1">
    <citation type="submission" date="2024-01" db="EMBL/GenBank/DDBJ databases">
        <authorList>
            <person name="Webb A."/>
        </authorList>
    </citation>
    <scope>NUCLEOTIDE SEQUENCE</scope>
    <source>
        <strain evidence="2">Pm1</strain>
    </source>
</reference>
<evidence type="ECO:0000313" key="3">
    <source>
        <dbReference type="Proteomes" id="UP001162060"/>
    </source>
</evidence>
<comment type="caution">
    <text evidence="2">The sequence shown here is derived from an EMBL/GenBank/DDBJ whole genome shotgun (WGS) entry which is preliminary data.</text>
</comment>
<dbReference type="Proteomes" id="UP001162060">
    <property type="component" value="Unassembled WGS sequence"/>
</dbReference>
<evidence type="ECO:0000313" key="2">
    <source>
        <dbReference type="EMBL" id="CAK7924916.1"/>
    </source>
</evidence>
<gene>
    <name evidence="2" type="ORF">PM001_LOCUS10066</name>
</gene>
<organism evidence="2 3">
    <name type="scientific">Peronospora matthiolae</name>
    <dbReference type="NCBI Taxonomy" id="2874970"/>
    <lineage>
        <taxon>Eukaryota</taxon>
        <taxon>Sar</taxon>
        <taxon>Stramenopiles</taxon>
        <taxon>Oomycota</taxon>
        <taxon>Peronosporomycetes</taxon>
        <taxon>Peronosporales</taxon>
        <taxon>Peronosporaceae</taxon>
        <taxon>Peronospora</taxon>
    </lineage>
</organism>
<protein>
    <recommendedName>
        <fullName evidence="4">Retrotransposon gag domain-containing protein</fullName>
    </recommendedName>
</protein>
<evidence type="ECO:0000256" key="1">
    <source>
        <dbReference type="SAM" id="MobiDB-lite"/>
    </source>
</evidence>